<keyword evidence="4" id="KW-1185">Reference proteome</keyword>
<dbReference type="Proteomes" id="UP000507470">
    <property type="component" value="Unassembled WGS sequence"/>
</dbReference>
<keyword evidence="2" id="KW-0732">Signal</keyword>
<reference evidence="3 4" key="1">
    <citation type="submission" date="2020-06" db="EMBL/GenBank/DDBJ databases">
        <authorList>
            <person name="Li R."/>
            <person name="Bekaert M."/>
        </authorList>
    </citation>
    <scope>NUCLEOTIDE SEQUENCE [LARGE SCALE GENOMIC DNA]</scope>
    <source>
        <strain evidence="4">wild</strain>
    </source>
</reference>
<organism evidence="3 4">
    <name type="scientific">Mytilus coruscus</name>
    <name type="common">Sea mussel</name>
    <dbReference type="NCBI Taxonomy" id="42192"/>
    <lineage>
        <taxon>Eukaryota</taxon>
        <taxon>Metazoa</taxon>
        <taxon>Spiralia</taxon>
        <taxon>Lophotrochozoa</taxon>
        <taxon>Mollusca</taxon>
        <taxon>Bivalvia</taxon>
        <taxon>Autobranchia</taxon>
        <taxon>Pteriomorphia</taxon>
        <taxon>Mytilida</taxon>
        <taxon>Mytiloidea</taxon>
        <taxon>Mytilidae</taxon>
        <taxon>Mytilinae</taxon>
        <taxon>Mytilus</taxon>
    </lineage>
</organism>
<evidence type="ECO:0000256" key="2">
    <source>
        <dbReference type="SAM" id="SignalP"/>
    </source>
</evidence>
<evidence type="ECO:0000256" key="1">
    <source>
        <dbReference type="SAM" id="MobiDB-lite"/>
    </source>
</evidence>
<proteinExistence type="predicted"/>
<dbReference type="EMBL" id="CACVKT020000908">
    <property type="protein sequence ID" value="CAC5363784.1"/>
    <property type="molecule type" value="Genomic_DNA"/>
</dbReference>
<gene>
    <name evidence="3" type="ORF">MCOR_5081</name>
</gene>
<dbReference type="AlphaFoldDB" id="A0A6J8A9S2"/>
<dbReference type="OrthoDB" id="6127648at2759"/>
<feature type="compositionally biased region" description="Polar residues" evidence="1">
    <location>
        <begin position="246"/>
        <end position="261"/>
    </location>
</feature>
<protein>
    <submittedName>
        <fullName evidence="3">Uncharacterized protein</fullName>
    </submittedName>
</protein>
<sequence>MFQRTCKMCSSSILYVLWILTHISGTQSERSRSFTRLVTESSQKYQKEQKETVLFRCGLGLRRITVKLNYTVEQLFNAIEAIYPKLKGSGGFDFLRSGQNCRDLQVIECNWCPVELRNNMGSQAKIYLIPVQKDLETLPLREEVETIRRKHVNSANKMLTFVSYEITSKSCGMNRNFELPDIDPPSPEPQIDEDEPEDTSLPLGVSLDIGTRNEESQIDIDEPEDANLPLGVSFDIGTRNEEPHISTETGNHFTGSYESNY</sequence>
<feature type="chain" id="PRO_5026893706" evidence="2">
    <location>
        <begin position="29"/>
        <end position="261"/>
    </location>
</feature>
<name>A0A6J8A9S2_MYTCO</name>
<evidence type="ECO:0000313" key="3">
    <source>
        <dbReference type="EMBL" id="CAC5363784.1"/>
    </source>
</evidence>
<evidence type="ECO:0000313" key="4">
    <source>
        <dbReference type="Proteomes" id="UP000507470"/>
    </source>
</evidence>
<feature type="signal peptide" evidence="2">
    <location>
        <begin position="1"/>
        <end position="28"/>
    </location>
</feature>
<accession>A0A6J8A9S2</accession>
<feature type="region of interest" description="Disordered" evidence="1">
    <location>
        <begin position="175"/>
        <end position="202"/>
    </location>
</feature>
<feature type="region of interest" description="Disordered" evidence="1">
    <location>
        <begin position="235"/>
        <end position="261"/>
    </location>
</feature>